<sequence>MDQRTADSLFGSNEDDPNVDFFGQPSTLSTALQAEPEPDETQLTHANIKHANQTHNPVDHVSHDPYSQLKAYPKVLNPPTSPPVVNDPYSATQTSKYQPYNYAPNATSPAPATYTAPASQVSSYDPYAKAGAILNVSQQAFSPTQQYTSPQNNYGNQPMQAIPTPPPPTNVDVSKYRTKPNAYDPPIRSSPVAKTPSRFAAPPITPSANGLNRSTYSNVPPQTTHVPPPPQQMNQGYLPRQHPSSPPTKSVVPSLNAPPYGAKPPTPQTKPGLVNPPPRVVSPYAPRTGVTATPPPRAMSASSHRSQGYHAGPPSVALPAAGSGSRPSSTSPSIPRSLGSPEPLPRVLPQAKPPPPVVEHQNLEPNNRTEVSYLMAMDDGDPTPTIASTFARNNYMGAEDSYLNNVIEDPYPPPEPDEVAETLVTSKPPQPPTSDPYAPIKPPQASTYQPTRVSSPPRAFTSPPVGMAKPPPKAIPQVRKESLVSDSTLVPPISTGVPRDPYAPKTPPVNISPQKMLTPAASGVIDLSHSPPNIRQPISSYDPYNPSSSLRRTDTMGSIESTHTQPYTVAPPNPYAPTTNMSPDVAVVDRTQYAGYVPTPQASSNAYAPSPSLLGTNDPLGRASVRVPIFSFGFGGRVVVCFHNNPGMGAFDGMAPGKPSTALSVKTLKDVIPTTAYDVTDSSFPGPLFNDQGTGGATSVLQTTAALTKAKKSNIIQWLDARIVEEEGGVAFRGLGESQDGSPAKAEGRVVLMKLLKIWIDNDGKLSGSPAIEEAVREALLGPPKESSAFTEAAAIGYGYQGNGPQSSSGESVVATYQVKSSSLDKVQEFLMRGDRRQAYRSALDEKLWAHALLISSSVDQDAWKEVVHEFIKSELALSQTTSNGMNPLESNQGSRESLRIAYGLFAGDGPSALKLLVPPSTFGVAGVQTHSRLSSMTTGSLDSTISDAMSIPQQTWDRWKELLASTIANQPPGDSSATTALGDYLLANNWAEAAHSWQEPPSSQALALPMTFHTQLRAIELSEIAEYAISLLPMAKGQEAYHGLPHLQAYRLWHAISLAEFGELGLAKR</sequence>
<name>A0ACA9LT15_9GLOM</name>
<dbReference type="EMBL" id="CAJVPT010008178">
    <property type="protein sequence ID" value="CAG8549236.1"/>
    <property type="molecule type" value="Genomic_DNA"/>
</dbReference>
<evidence type="ECO:0000313" key="2">
    <source>
        <dbReference type="Proteomes" id="UP000789525"/>
    </source>
</evidence>
<proteinExistence type="predicted"/>
<keyword evidence="2" id="KW-1185">Reference proteome</keyword>
<organism evidence="1 2">
    <name type="scientific">Acaulospora colombiana</name>
    <dbReference type="NCBI Taxonomy" id="27376"/>
    <lineage>
        <taxon>Eukaryota</taxon>
        <taxon>Fungi</taxon>
        <taxon>Fungi incertae sedis</taxon>
        <taxon>Mucoromycota</taxon>
        <taxon>Glomeromycotina</taxon>
        <taxon>Glomeromycetes</taxon>
        <taxon>Diversisporales</taxon>
        <taxon>Acaulosporaceae</taxon>
        <taxon>Acaulospora</taxon>
    </lineage>
</organism>
<protein>
    <submittedName>
        <fullName evidence="1">12837_t:CDS:1</fullName>
    </submittedName>
</protein>
<evidence type="ECO:0000313" key="1">
    <source>
        <dbReference type="EMBL" id="CAG8549236.1"/>
    </source>
</evidence>
<dbReference type="Proteomes" id="UP000789525">
    <property type="component" value="Unassembled WGS sequence"/>
</dbReference>
<reference evidence="1" key="1">
    <citation type="submission" date="2021-06" db="EMBL/GenBank/DDBJ databases">
        <authorList>
            <person name="Kallberg Y."/>
            <person name="Tangrot J."/>
            <person name="Rosling A."/>
        </authorList>
    </citation>
    <scope>NUCLEOTIDE SEQUENCE</scope>
    <source>
        <strain evidence="1">CL356</strain>
    </source>
</reference>
<comment type="caution">
    <text evidence="1">The sequence shown here is derived from an EMBL/GenBank/DDBJ whole genome shotgun (WGS) entry which is preliminary data.</text>
</comment>
<accession>A0ACA9LT15</accession>
<gene>
    <name evidence="1" type="ORF">ACOLOM_LOCUS4785</name>
</gene>